<sequence length="85" mass="9654">MDLEVVGRHAMLFDDDGMAAFVNSPEALVDWNSLSIDRYDVRHLLSGPIPPRLKRRPHPPSSIEADLDHQRYLDLPSSPPHEQSQ</sequence>
<evidence type="ECO:0000256" key="4">
    <source>
        <dbReference type="ARBA" id="ARBA00023187"/>
    </source>
</evidence>
<evidence type="ECO:0000313" key="7">
    <source>
        <dbReference type="EMBL" id="MCI10721.1"/>
    </source>
</evidence>
<dbReference type="GO" id="GO:0003723">
    <property type="term" value="F:RNA binding"/>
    <property type="evidence" value="ECO:0007669"/>
    <property type="project" value="UniProtKB-KW"/>
</dbReference>
<dbReference type="Proteomes" id="UP000265520">
    <property type="component" value="Unassembled WGS sequence"/>
</dbReference>
<keyword evidence="4" id="KW-0508">mRNA splicing</keyword>
<dbReference type="PANTHER" id="PTHR13161">
    <property type="entry name" value="SPLICING FACTOR SUPPRESSOR OF WHITE APRICOT"/>
    <property type="match status" value="1"/>
</dbReference>
<keyword evidence="1" id="KW-0507">mRNA processing</keyword>
<evidence type="ECO:0000256" key="1">
    <source>
        <dbReference type="ARBA" id="ARBA00022664"/>
    </source>
</evidence>
<evidence type="ECO:0000256" key="2">
    <source>
        <dbReference type="ARBA" id="ARBA00022737"/>
    </source>
</evidence>
<feature type="region of interest" description="Disordered" evidence="5">
    <location>
        <begin position="47"/>
        <end position="85"/>
    </location>
</feature>
<dbReference type="AlphaFoldDB" id="A0A392PF36"/>
<name>A0A392PF36_9FABA</name>
<dbReference type="InterPro" id="IPR040397">
    <property type="entry name" value="SWAP"/>
</dbReference>
<dbReference type="SMART" id="SM01141">
    <property type="entry name" value="DRY_EERY"/>
    <property type="match status" value="1"/>
</dbReference>
<reference evidence="7 8" key="1">
    <citation type="journal article" date="2018" name="Front. Plant Sci.">
        <title>Red Clover (Trifolium pratense) and Zigzag Clover (T. medium) - A Picture of Genomic Similarities and Differences.</title>
        <authorList>
            <person name="Dluhosova J."/>
            <person name="Istvanek J."/>
            <person name="Nedelnik J."/>
            <person name="Repkova J."/>
        </authorList>
    </citation>
    <scope>NUCLEOTIDE SEQUENCE [LARGE SCALE GENOMIC DNA]</scope>
    <source>
        <strain evidence="8">cv. 10/8</strain>
        <tissue evidence="7">Leaf</tissue>
    </source>
</reference>
<keyword evidence="2" id="KW-0677">Repeat</keyword>
<organism evidence="7 8">
    <name type="scientific">Trifolium medium</name>
    <dbReference type="NCBI Taxonomy" id="97028"/>
    <lineage>
        <taxon>Eukaryota</taxon>
        <taxon>Viridiplantae</taxon>
        <taxon>Streptophyta</taxon>
        <taxon>Embryophyta</taxon>
        <taxon>Tracheophyta</taxon>
        <taxon>Spermatophyta</taxon>
        <taxon>Magnoliopsida</taxon>
        <taxon>eudicotyledons</taxon>
        <taxon>Gunneridae</taxon>
        <taxon>Pentapetalae</taxon>
        <taxon>rosids</taxon>
        <taxon>fabids</taxon>
        <taxon>Fabales</taxon>
        <taxon>Fabaceae</taxon>
        <taxon>Papilionoideae</taxon>
        <taxon>50 kb inversion clade</taxon>
        <taxon>NPAAA clade</taxon>
        <taxon>Hologalegina</taxon>
        <taxon>IRL clade</taxon>
        <taxon>Trifolieae</taxon>
        <taxon>Trifolium</taxon>
    </lineage>
</organism>
<evidence type="ECO:0000259" key="6">
    <source>
        <dbReference type="SMART" id="SM01141"/>
    </source>
</evidence>
<accession>A0A392PF36</accession>
<evidence type="ECO:0000313" key="8">
    <source>
        <dbReference type="Proteomes" id="UP000265520"/>
    </source>
</evidence>
<gene>
    <name evidence="7" type="ORF">A2U01_0031816</name>
</gene>
<dbReference type="PANTHER" id="PTHR13161:SF15">
    <property type="entry name" value="SPLICING FACTOR, SUPPRESSOR OF WHITE-APRICOT HOMOLOG"/>
    <property type="match status" value="1"/>
</dbReference>
<evidence type="ECO:0000256" key="5">
    <source>
        <dbReference type="SAM" id="MobiDB-lite"/>
    </source>
</evidence>
<feature type="domain" description="Suppressor of white apricot N-terminal" evidence="6">
    <location>
        <begin position="1"/>
        <end position="85"/>
    </location>
</feature>
<dbReference type="EMBL" id="LXQA010077366">
    <property type="protein sequence ID" value="MCI10721.1"/>
    <property type="molecule type" value="Genomic_DNA"/>
</dbReference>
<keyword evidence="3" id="KW-0694">RNA-binding</keyword>
<dbReference type="Pfam" id="PF09750">
    <property type="entry name" value="DRY_EERY"/>
    <property type="match status" value="1"/>
</dbReference>
<comment type="caution">
    <text evidence="7">The sequence shown here is derived from an EMBL/GenBank/DDBJ whole genome shotgun (WGS) entry which is preliminary data.</text>
</comment>
<dbReference type="InterPro" id="IPR019147">
    <property type="entry name" value="SWAP_N_domain"/>
</dbReference>
<proteinExistence type="predicted"/>
<evidence type="ECO:0000256" key="3">
    <source>
        <dbReference type="ARBA" id="ARBA00022884"/>
    </source>
</evidence>
<dbReference type="GO" id="GO:0000395">
    <property type="term" value="P:mRNA 5'-splice site recognition"/>
    <property type="evidence" value="ECO:0007669"/>
    <property type="project" value="TreeGrafter"/>
</dbReference>
<feature type="non-terminal residue" evidence="7">
    <location>
        <position position="85"/>
    </location>
</feature>
<protein>
    <submittedName>
        <fullName evidence="7">Splicing suppressor of white-apricot-like protein</fullName>
    </submittedName>
</protein>
<keyword evidence="8" id="KW-1185">Reference proteome</keyword>